<dbReference type="PANTHER" id="PTHR30471">
    <property type="entry name" value="DNA REPAIR PROTEIN RADC"/>
    <property type="match status" value="1"/>
</dbReference>
<dbReference type="CDD" id="cd08071">
    <property type="entry name" value="MPN_DUF2466"/>
    <property type="match status" value="1"/>
</dbReference>
<evidence type="ECO:0000256" key="4">
    <source>
        <dbReference type="ARBA" id="ARBA00022833"/>
    </source>
</evidence>
<evidence type="ECO:0000256" key="1">
    <source>
        <dbReference type="ARBA" id="ARBA00022670"/>
    </source>
</evidence>
<evidence type="ECO:0000313" key="7">
    <source>
        <dbReference type="EMBL" id="EFI0211598.1"/>
    </source>
</evidence>
<keyword evidence="5" id="KW-0482">Metalloprotease</keyword>
<dbReference type="EMBL" id="DABFUC010000009">
    <property type="protein sequence ID" value="HAI8958127.1"/>
    <property type="molecule type" value="Genomic_DNA"/>
</dbReference>
<dbReference type="InterPro" id="IPR001405">
    <property type="entry name" value="UPF0758"/>
</dbReference>
<dbReference type="PROSITE" id="PS50249">
    <property type="entry name" value="MPN"/>
    <property type="match status" value="1"/>
</dbReference>
<dbReference type="GO" id="GO:0006508">
    <property type="term" value="P:proteolysis"/>
    <property type="evidence" value="ECO:0007669"/>
    <property type="project" value="UniProtKB-KW"/>
</dbReference>
<comment type="caution">
    <text evidence="8">The sequence shown here is derived from an EMBL/GenBank/DDBJ whole genome shotgun (WGS) entry which is preliminary data.</text>
</comment>
<dbReference type="Gene3D" id="3.40.140.10">
    <property type="entry name" value="Cytidine Deaminase, domain 2"/>
    <property type="match status" value="1"/>
</dbReference>
<protein>
    <submittedName>
        <fullName evidence="8">DNA repair protein RadC</fullName>
    </submittedName>
</protein>
<reference evidence="8" key="3">
    <citation type="submission" date="2020-04" db="EMBL/GenBank/DDBJ databases">
        <authorList>
            <consortium name="NCBI Pathogen Detection Project"/>
        </authorList>
    </citation>
    <scope>NUCLEOTIDE SEQUENCE</scope>
    <source>
        <strain evidence="8">TW14994</strain>
    </source>
</reference>
<accession>A0A0H0J0X0</accession>
<reference evidence="8 10" key="1">
    <citation type="journal article" date="2018" name="Genome Biol.">
        <title>SKESA: strategic k-mer extension for scrupulous assemblies.</title>
        <authorList>
            <person name="Souvorov A."/>
            <person name="Agarwala R."/>
            <person name="Lipman D.J."/>
        </authorList>
    </citation>
    <scope>NUCLEOTIDE SEQUENCE [LARGE SCALE GENOMIC DNA]</scope>
    <source>
        <strain evidence="8 10">TW14994</strain>
    </source>
</reference>
<dbReference type="GO" id="GO:0008237">
    <property type="term" value="F:metallopeptidase activity"/>
    <property type="evidence" value="ECO:0007669"/>
    <property type="project" value="UniProtKB-KW"/>
</dbReference>
<evidence type="ECO:0000313" key="9">
    <source>
        <dbReference type="Proteomes" id="UP000521994"/>
    </source>
</evidence>
<sequence>MNTTISPLLSQPELFPVSVMAQHGCLLPTTSGLTPYAQRTIRRAMNLLDKYLRQPGIAFTSSTAARDWLRLHLARQEREVFMVLYLDNQHRLLESETLFAGSVNHVQVHSREVVKSALRFNAAAVVLAHNHPSGDPEPSQCDRNITGRLKEALELVDVKTLDHLVVGRDGIVSFAERGWL</sequence>
<gene>
    <name evidence="8" type="primary">radC</name>
    <name evidence="7" type="ORF">BG944_000696</name>
    <name evidence="8" type="ORF">HKA49_002275</name>
</gene>
<feature type="domain" description="MPN" evidence="6">
    <location>
        <begin position="58"/>
        <end position="180"/>
    </location>
</feature>
<proteinExistence type="predicted"/>
<dbReference type="Pfam" id="PF04002">
    <property type="entry name" value="RadC"/>
    <property type="match status" value="1"/>
</dbReference>
<evidence type="ECO:0000259" key="6">
    <source>
        <dbReference type="PROSITE" id="PS50249"/>
    </source>
</evidence>
<dbReference type="PROSITE" id="PS01302">
    <property type="entry name" value="UPF0758"/>
    <property type="match status" value="1"/>
</dbReference>
<evidence type="ECO:0000313" key="8">
    <source>
        <dbReference type="EMBL" id="HAI8958127.1"/>
    </source>
</evidence>
<reference evidence="7 9" key="2">
    <citation type="submission" date="2020-02" db="EMBL/GenBank/DDBJ databases">
        <authorList>
            <consortium name="PulseNet: The National Subtyping Network for Foodborne Disease Surveillance"/>
            <person name="Tarr C.L."/>
            <person name="Trees E."/>
            <person name="Katz L.S."/>
            <person name="Carleton-Romer H.A."/>
            <person name="Stroika S."/>
            <person name="Kucerova Z."/>
            <person name="Roache K.F."/>
            <person name="Sabol A.L."/>
            <person name="Besser J."/>
            <person name="Gerner-Smidt P."/>
        </authorList>
    </citation>
    <scope>NUCLEOTIDE SEQUENCE [LARGE SCALE GENOMIC DNA]</scope>
    <source>
        <strain evidence="7 9">2014C-3796</strain>
    </source>
</reference>
<dbReference type="InterPro" id="IPR020891">
    <property type="entry name" value="UPF0758_CS"/>
</dbReference>
<evidence type="ECO:0000313" key="10">
    <source>
        <dbReference type="Proteomes" id="UP000842385"/>
    </source>
</evidence>
<evidence type="ECO:0000256" key="2">
    <source>
        <dbReference type="ARBA" id="ARBA00022723"/>
    </source>
</evidence>
<dbReference type="InterPro" id="IPR037518">
    <property type="entry name" value="MPN"/>
</dbReference>
<organism evidence="8 10">
    <name type="scientific">Escherichia coli</name>
    <dbReference type="NCBI Taxonomy" id="562"/>
    <lineage>
        <taxon>Bacteria</taxon>
        <taxon>Pseudomonadati</taxon>
        <taxon>Pseudomonadota</taxon>
        <taxon>Gammaproteobacteria</taxon>
        <taxon>Enterobacterales</taxon>
        <taxon>Enterobacteriaceae</taxon>
        <taxon>Escherichia</taxon>
    </lineage>
</organism>
<dbReference type="InterPro" id="IPR025657">
    <property type="entry name" value="RadC_JAB"/>
</dbReference>
<dbReference type="PANTHER" id="PTHR30471:SF3">
    <property type="entry name" value="UPF0758 PROTEIN YEES-RELATED"/>
    <property type="match status" value="1"/>
</dbReference>
<keyword evidence="2" id="KW-0479">Metal-binding</keyword>
<dbReference type="NCBIfam" id="TIGR00608">
    <property type="entry name" value="radc"/>
    <property type="match status" value="1"/>
</dbReference>
<keyword evidence="1" id="KW-0645">Protease</keyword>
<dbReference type="RefSeq" id="WP_015740440.1">
    <property type="nucleotide sequence ID" value="NZ_AP026907.1"/>
</dbReference>
<evidence type="ECO:0000256" key="5">
    <source>
        <dbReference type="ARBA" id="ARBA00023049"/>
    </source>
</evidence>
<dbReference type="AlphaFoldDB" id="A0A0H0J0X0"/>
<name>A0A0H0J0X0_ECOLX</name>
<dbReference type="Proteomes" id="UP000521994">
    <property type="component" value="Unassembled WGS sequence"/>
</dbReference>
<dbReference type="GO" id="GO:0046872">
    <property type="term" value="F:metal ion binding"/>
    <property type="evidence" value="ECO:0007669"/>
    <property type="project" value="UniProtKB-KW"/>
</dbReference>
<dbReference type="EMBL" id="AASXRC010000003">
    <property type="protein sequence ID" value="EFI0211598.1"/>
    <property type="molecule type" value="Genomic_DNA"/>
</dbReference>
<keyword evidence="4" id="KW-0862">Zinc</keyword>
<evidence type="ECO:0000256" key="3">
    <source>
        <dbReference type="ARBA" id="ARBA00022801"/>
    </source>
</evidence>
<dbReference type="SUPFAM" id="SSF102712">
    <property type="entry name" value="JAB1/MPN domain"/>
    <property type="match status" value="1"/>
</dbReference>
<dbReference type="Proteomes" id="UP000842385">
    <property type="component" value="Unassembled WGS sequence"/>
</dbReference>
<keyword evidence="3" id="KW-0378">Hydrolase</keyword>